<comment type="caution">
    <text evidence="1">The sequence shown here is derived from an EMBL/GenBank/DDBJ whole genome shotgun (WGS) entry which is preliminary data.</text>
</comment>
<gene>
    <name evidence="1" type="ORF">Scep_013860</name>
</gene>
<evidence type="ECO:0000313" key="1">
    <source>
        <dbReference type="EMBL" id="KAK9125014.1"/>
    </source>
</evidence>
<dbReference type="Proteomes" id="UP001419268">
    <property type="component" value="Unassembled WGS sequence"/>
</dbReference>
<keyword evidence="2" id="KW-1185">Reference proteome</keyword>
<sequence length="52" mass="5487">MDFPAIATAVAASALAAVAAGSFPPRSRVHYGVALLLRSSTLRLPPRRSRHC</sequence>
<proteinExistence type="predicted"/>
<accession>A0AAP0J078</accession>
<protein>
    <submittedName>
        <fullName evidence="1">Uncharacterized protein</fullName>
    </submittedName>
</protein>
<dbReference type="EMBL" id="JBBNAG010000006">
    <property type="protein sequence ID" value="KAK9125014.1"/>
    <property type="molecule type" value="Genomic_DNA"/>
</dbReference>
<evidence type="ECO:0000313" key="2">
    <source>
        <dbReference type="Proteomes" id="UP001419268"/>
    </source>
</evidence>
<reference evidence="1 2" key="1">
    <citation type="submission" date="2024-01" db="EMBL/GenBank/DDBJ databases">
        <title>Genome assemblies of Stephania.</title>
        <authorList>
            <person name="Yang L."/>
        </authorList>
    </citation>
    <scope>NUCLEOTIDE SEQUENCE [LARGE SCALE GENOMIC DNA]</scope>
    <source>
        <strain evidence="1">JXDWG</strain>
        <tissue evidence="1">Leaf</tissue>
    </source>
</reference>
<name>A0AAP0J078_9MAGN</name>
<dbReference type="AlphaFoldDB" id="A0AAP0J078"/>
<organism evidence="1 2">
    <name type="scientific">Stephania cephalantha</name>
    <dbReference type="NCBI Taxonomy" id="152367"/>
    <lineage>
        <taxon>Eukaryota</taxon>
        <taxon>Viridiplantae</taxon>
        <taxon>Streptophyta</taxon>
        <taxon>Embryophyta</taxon>
        <taxon>Tracheophyta</taxon>
        <taxon>Spermatophyta</taxon>
        <taxon>Magnoliopsida</taxon>
        <taxon>Ranunculales</taxon>
        <taxon>Menispermaceae</taxon>
        <taxon>Menispermoideae</taxon>
        <taxon>Cissampelideae</taxon>
        <taxon>Stephania</taxon>
    </lineage>
</organism>